<reference evidence="1 2" key="1">
    <citation type="submission" date="2019-02" db="EMBL/GenBank/DDBJ databases">
        <title>Deep-cultivation of Planctomycetes and their phenomic and genomic characterization uncovers novel biology.</title>
        <authorList>
            <person name="Wiegand S."/>
            <person name="Jogler M."/>
            <person name="Boedeker C."/>
            <person name="Pinto D."/>
            <person name="Vollmers J."/>
            <person name="Rivas-Marin E."/>
            <person name="Kohn T."/>
            <person name="Peeters S.H."/>
            <person name="Heuer A."/>
            <person name="Rast P."/>
            <person name="Oberbeckmann S."/>
            <person name="Bunk B."/>
            <person name="Jeske O."/>
            <person name="Meyerdierks A."/>
            <person name="Storesund J.E."/>
            <person name="Kallscheuer N."/>
            <person name="Luecker S."/>
            <person name="Lage O.M."/>
            <person name="Pohl T."/>
            <person name="Merkel B.J."/>
            <person name="Hornburger P."/>
            <person name="Mueller R.-W."/>
            <person name="Bruemmer F."/>
            <person name="Labrenz M."/>
            <person name="Spormann A.M."/>
            <person name="Op Den Camp H."/>
            <person name="Overmann J."/>
            <person name="Amann R."/>
            <person name="Jetten M.S.M."/>
            <person name="Mascher T."/>
            <person name="Medema M.H."/>
            <person name="Devos D.P."/>
            <person name="Kaster A.-K."/>
            <person name="Ovreas L."/>
            <person name="Rohde M."/>
            <person name="Galperin M.Y."/>
            <person name="Jogler C."/>
        </authorList>
    </citation>
    <scope>NUCLEOTIDE SEQUENCE [LARGE SCALE GENOMIC DNA]</scope>
    <source>
        <strain evidence="1 2">Pan54</strain>
    </source>
</reference>
<dbReference type="EMBL" id="SJPG01000001">
    <property type="protein sequence ID" value="TWT62877.1"/>
    <property type="molecule type" value="Genomic_DNA"/>
</dbReference>
<protein>
    <submittedName>
        <fullName evidence="1">Uncharacterized protein</fullName>
    </submittedName>
</protein>
<comment type="caution">
    <text evidence="1">The sequence shown here is derived from an EMBL/GenBank/DDBJ whole genome shotgun (WGS) entry which is preliminary data.</text>
</comment>
<organism evidence="1 2">
    <name type="scientific">Rubinisphaera italica</name>
    <dbReference type="NCBI Taxonomy" id="2527969"/>
    <lineage>
        <taxon>Bacteria</taxon>
        <taxon>Pseudomonadati</taxon>
        <taxon>Planctomycetota</taxon>
        <taxon>Planctomycetia</taxon>
        <taxon>Planctomycetales</taxon>
        <taxon>Planctomycetaceae</taxon>
        <taxon>Rubinisphaera</taxon>
    </lineage>
</organism>
<gene>
    <name evidence="1" type="ORF">Pan54_36230</name>
</gene>
<sequence>MDNKQEQLQKLKNQFIFGQNTRYQRICVESNASSVEEKITVAQKVISQWCSGTTFELFHEQILLNKLL</sequence>
<keyword evidence="2" id="KW-1185">Reference proteome</keyword>
<dbReference type="AlphaFoldDB" id="A0A5C5XIB5"/>
<evidence type="ECO:0000313" key="2">
    <source>
        <dbReference type="Proteomes" id="UP000316095"/>
    </source>
</evidence>
<name>A0A5C5XIB5_9PLAN</name>
<evidence type="ECO:0000313" key="1">
    <source>
        <dbReference type="EMBL" id="TWT62877.1"/>
    </source>
</evidence>
<dbReference type="RefSeq" id="WP_146504688.1">
    <property type="nucleotide sequence ID" value="NZ_SJPG01000001.1"/>
</dbReference>
<accession>A0A5C5XIB5</accession>
<proteinExistence type="predicted"/>
<dbReference type="Proteomes" id="UP000316095">
    <property type="component" value="Unassembled WGS sequence"/>
</dbReference>